<dbReference type="PANTHER" id="PTHR11817">
    <property type="entry name" value="PYRUVATE KINASE"/>
    <property type="match status" value="1"/>
</dbReference>
<accession>A0A1S6IWJ8</accession>
<keyword evidence="14" id="KW-0630">Potassium</keyword>
<dbReference type="EC" id="2.7.1.40" evidence="6 17"/>
<evidence type="ECO:0000256" key="11">
    <source>
        <dbReference type="ARBA" id="ARBA00022777"/>
    </source>
</evidence>
<dbReference type="UniPathway" id="UPA00109">
    <property type="reaction ID" value="UER00188"/>
</dbReference>
<dbReference type="InterPro" id="IPR008279">
    <property type="entry name" value="PEP-util_enz_mobile_dom"/>
</dbReference>
<comment type="similarity">
    <text evidence="4">In the C-terminal section; belongs to the PEP-utilizing enzyme family.</text>
</comment>
<evidence type="ECO:0000256" key="3">
    <source>
        <dbReference type="ARBA" id="ARBA00004997"/>
    </source>
</evidence>
<reference evidence="22 23" key="1">
    <citation type="journal article" date="2016" name="Int. J. Syst. Evol. Microbiol.">
        <title>Desulfotomaculum ferrireducens sp. nov., a moderately thermophilic sulfate-reducing and dissimilatory Fe(III)-reducing bacterium isolated from compost.</title>
        <authorList>
            <person name="Yang G."/>
            <person name="Guo J."/>
            <person name="Zhuang L."/>
            <person name="Yuan Y."/>
            <person name="Zhou S."/>
        </authorList>
    </citation>
    <scope>NUCLEOTIDE SEQUENCE [LARGE SCALE GENOMIC DNA]</scope>
    <source>
        <strain evidence="22 23">GSS09</strain>
    </source>
</reference>
<dbReference type="SUPFAM" id="SSF52009">
    <property type="entry name" value="Phosphohistidine domain"/>
    <property type="match status" value="1"/>
</dbReference>
<dbReference type="GO" id="GO:0004743">
    <property type="term" value="F:pyruvate kinase activity"/>
    <property type="evidence" value="ECO:0007669"/>
    <property type="project" value="UniProtKB-UniRule"/>
</dbReference>
<dbReference type="Pfam" id="PF02887">
    <property type="entry name" value="PK_C"/>
    <property type="match status" value="1"/>
</dbReference>
<dbReference type="InterPro" id="IPR036918">
    <property type="entry name" value="Pyrv_Knase_C_sf"/>
</dbReference>
<dbReference type="InterPro" id="IPR015813">
    <property type="entry name" value="Pyrv/PenolPyrv_kinase-like_dom"/>
</dbReference>
<dbReference type="Pfam" id="PF00224">
    <property type="entry name" value="PK"/>
    <property type="match status" value="1"/>
</dbReference>
<keyword evidence="10" id="KW-0547">Nucleotide-binding</keyword>
<evidence type="ECO:0000256" key="13">
    <source>
        <dbReference type="ARBA" id="ARBA00022842"/>
    </source>
</evidence>
<evidence type="ECO:0000256" key="8">
    <source>
        <dbReference type="ARBA" id="ARBA00022679"/>
    </source>
</evidence>
<evidence type="ECO:0000256" key="5">
    <source>
        <dbReference type="ARBA" id="ARBA00008663"/>
    </source>
</evidence>
<comment type="cofactor">
    <cofactor evidence="2">
        <name>K(+)</name>
        <dbReference type="ChEBI" id="CHEBI:29103"/>
    </cofactor>
</comment>
<keyword evidence="13 18" id="KW-0460">Magnesium</keyword>
<feature type="domain" description="Pyruvate kinase barrel" evidence="19">
    <location>
        <begin position="1"/>
        <end position="322"/>
    </location>
</feature>
<keyword evidence="15 18" id="KW-0324">Glycolysis</keyword>
<dbReference type="InterPro" id="IPR036637">
    <property type="entry name" value="Phosphohistidine_dom_sf"/>
</dbReference>
<dbReference type="InterPro" id="IPR015793">
    <property type="entry name" value="Pyrv_Knase_brl"/>
</dbReference>
<dbReference type="RefSeq" id="WP_077714219.1">
    <property type="nucleotide sequence ID" value="NZ_CP019698.1"/>
</dbReference>
<dbReference type="PROSITE" id="PS00110">
    <property type="entry name" value="PYRUVATE_KINASE"/>
    <property type="match status" value="1"/>
</dbReference>
<dbReference type="Gene3D" id="3.20.20.60">
    <property type="entry name" value="Phosphoenolpyruvate-binding domains"/>
    <property type="match status" value="1"/>
</dbReference>
<feature type="domain" description="Pyruvate kinase C-terminal" evidence="21">
    <location>
        <begin position="351"/>
        <end position="463"/>
    </location>
</feature>
<proteinExistence type="inferred from homology"/>
<name>A0A1S6IWJ8_9FIRM</name>
<evidence type="ECO:0000259" key="19">
    <source>
        <dbReference type="Pfam" id="PF00224"/>
    </source>
</evidence>
<dbReference type="Proteomes" id="UP000189464">
    <property type="component" value="Chromosome"/>
</dbReference>
<evidence type="ECO:0000256" key="17">
    <source>
        <dbReference type="NCBIfam" id="TIGR01064"/>
    </source>
</evidence>
<sequence>MRKTKIICTIGPASESPEQVQRLLAAGMDVARLNFSHGTHEEHGRRISTLREEAAKMGKHLAIILDTKGPEIRTRMIPEQGVYLCSGDTFILDTDPELGSRERVGITYRDLWQEVVPGTRILIDDGQIELEVTAVQQERIITVVRNGGLLKSQKGVNIPGVSIQLPAVTEKDIADIRFGLSQGIDFIAASFVRKAADILAVRRIVEEAGASVHIIAKIENREGLENLDAILQVADGLMVARGDLGVEIPAEEVPIAQKEMINKCNLLGKPVIVATQMLDSMIRQPRPTRAEASDVANAILDGADAIMLSGETAAGKFPVEAVKMMDKIARRTETILSNKSRERNPHINVTEAISHASCTIAEDLNAAAILTPTHSGLTARMISKYRPRCPIVAATPFAGTARRLALQWGVQPLLVPESAGTDQVMSVAVTTALQHNLVQTGDVVVITAGVPAGQAGTTNMIKIQVVGNILTRGAGIGRQAYSGTARKITSPETDTFNNGDVLVAAAIDAGFMSLVARAGALVVEEGGLTSHAAIAALHYGIPAVVGAAEALIKISDGQTVTVDALSGVVYEGSVAILL</sequence>
<keyword evidence="23" id="KW-1185">Reference proteome</keyword>
<dbReference type="OrthoDB" id="9812123at2"/>
<comment type="catalytic activity">
    <reaction evidence="18">
        <text>pyruvate + ATP = phosphoenolpyruvate + ADP + H(+)</text>
        <dbReference type="Rhea" id="RHEA:18157"/>
        <dbReference type="ChEBI" id="CHEBI:15361"/>
        <dbReference type="ChEBI" id="CHEBI:15378"/>
        <dbReference type="ChEBI" id="CHEBI:30616"/>
        <dbReference type="ChEBI" id="CHEBI:58702"/>
        <dbReference type="ChEBI" id="CHEBI:456216"/>
        <dbReference type="EC" id="2.7.1.40"/>
    </reaction>
</comment>
<dbReference type="FunFam" id="2.40.33.10:FF:000001">
    <property type="entry name" value="Pyruvate kinase"/>
    <property type="match status" value="1"/>
</dbReference>
<comment type="pathway">
    <text evidence="3 18">Carbohydrate degradation; glycolysis; pyruvate from D-glyceraldehyde 3-phosphate: step 5/5.</text>
</comment>
<organism evidence="22 23">
    <name type="scientific">Desulforamulus ferrireducens</name>
    <dbReference type="NCBI Taxonomy" id="1833852"/>
    <lineage>
        <taxon>Bacteria</taxon>
        <taxon>Bacillati</taxon>
        <taxon>Bacillota</taxon>
        <taxon>Clostridia</taxon>
        <taxon>Eubacteriales</taxon>
        <taxon>Peptococcaceae</taxon>
        <taxon>Desulforamulus</taxon>
    </lineage>
</organism>
<dbReference type="GO" id="GO:0030955">
    <property type="term" value="F:potassium ion binding"/>
    <property type="evidence" value="ECO:0007669"/>
    <property type="project" value="UniProtKB-UniRule"/>
</dbReference>
<evidence type="ECO:0000256" key="4">
    <source>
        <dbReference type="ARBA" id="ARBA00006237"/>
    </source>
</evidence>
<keyword evidence="11 18" id="KW-0418">Kinase</keyword>
<dbReference type="InterPro" id="IPR011037">
    <property type="entry name" value="Pyrv_Knase-like_insert_dom_sf"/>
</dbReference>
<evidence type="ECO:0000259" key="20">
    <source>
        <dbReference type="Pfam" id="PF00391"/>
    </source>
</evidence>
<dbReference type="InterPro" id="IPR001697">
    <property type="entry name" value="Pyr_Knase"/>
</dbReference>
<dbReference type="KEGG" id="dfg:B0537_08675"/>
<evidence type="ECO:0000256" key="16">
    <source>
        <dbReference type="ARBA" id="ARBA00023317"/>
    </source>
</evidence>
<dbReference type="NCBIfam" id="NF004491">
    <property type="entry name" value="PRK05826.1"/>
    <property type="match status" value="1"/>
</dbReference>
<evidence type="ECO:0000256" key="6">
    <source>
        <dbReference type="ARBA" id="ARBA00012142"/>
    </source>
</evidence>
<dbReference type="InterPro" id="IPR015806">
    <property type="entry name" value="Pyrv_Knase_insert_dom_sf"/>
</dbReference>
<feature type="domain" description="PEP-utilising enzyme mobile" evidence="20">
    <location>
        <begin position="497"/>
        <end position="567"/>
    </location>
</feature>
<evidence type="ECO:0000256" key="7">
    <source>
        <dbReference type="ARBA" id="ARBA00018587"/>
    </source>
</evidence>
<evidence type="ECO:0000313" key="22">
    <source>
        <dbReference type="EMBL" id="AQS59145.1"/>
    </source>
</evidence>
<dbReference type="NCBIfam" id="TIGR01064">
    <property type="entry name" value="pyruv_kin"/>
    <property type="match status" value="1"/>
</dbReference>
<evidence type="ECO:0000256" key="10">
    <source>
        <dbReference type="ARBA" id="ARBA00022741"/>
    </source>
</evidence>
<dbReference type="Pfam" id="PF00391">
    <property type="entry name" value="PEP-utilizers"/>
    <property type="match status" value="1"/>
</dbReference>
<dbReference type="InterPro" id="IPR040442">
    <property type="entry name" value="Pyrv_kinase-like_dom_sf"/>
</dbReference>
<gene>
    <name evidence="22" type="ORF">B0537_08675</name>
</gene>
<dbReference type="InterPro" id="IPR015795">
    <property type="entry name" value="Pyrv_Knase_C"/>
</dbReference>
<evidence type="ECO:0000259" key="21">
    <source>
        <dbReference type="Pfam" id="PF02887"/>
    </source>
</evidence>
<evidence type="ECO:0000256" key="9">
    <source>
        <dbReference type="ARBA" id="ARBA00022723"/>
    </source>
</evidence>
<dbReference type="Gene3D" id="2.40.33.10">
    <property type="entry name" value="PK beta-barrel domain-like"/>
    <property type="match status" value="1"/>
</dbReference>
<keyword evidence="12" id="KW-0067">ATP-binding</keyword>
<dbReference type="GO" id="GO:0006950">
    <property type="term" value="P:response to stress"/>
    <property type="evidence" value="ECO:0007669"/>
    <property type="project" value="UniProtKB-ARBA"/>
</dbReference>
<dbReference type="GO" id="GO:0000287">
    <property type="term" value="F:magnesium ion binding"/>
    <property type="evidence" value="ECO:0007669"/>
    <property type="project" value="UniProtKB-UniRule"/>
</dbReference>
<dbReference type="GO" id="GO:0005524">
    <property type="term" value="F:ATP binding"/>
    <property type="evidence" value="ECO:0007669"/>
    <property type="project" value="UniProtKB-KW"/>
</dbReference>
<dbReference type="SUPFAM" id="SSF51621">
    <property type="entry name" value="Phosphoenolpyruvate/pyruvate domain"/>
    <property type="match status" value="1"/>
</dbReference>
<dbReference type="NCBIfam" id="NF004978">
    <property type="entry name" value="PRK06354.1"/>
    <property type="match status" value="1"/>
</dbReference>
<evidence type="ECO:0000256" key="14">
    <source>
        <dbReference type="ARBA" id="ARBA00022958"/>
    </source>
</evidence>
<dbReference type="PRINTS" id="PR01050">
    <property type="entry name" value="PYRUVTKNASE"/>
</dbReference>
<dbReference type="FunFam" id="3.20.20.60:FF:000001">
    <property type="entry name" value="Pyruvate kinase"/>
    <property type="match status" value="1"/>
</dbReference>
<dbReference type="Gene3D" id="3.50.30.10">
    <property type="entry name" value="Phosphohistidine domain"/>
    <property type="match status" value="1"/>
</dbReference>
<dbReference type="GO" id="GO:0016301">
    <property type="term" value="F:kinase activity"/>
    <property type="evidence" value="ECO:0007669"/>
    <property type="project" value="UniProtKB-KW"/>
</dbReference>
<evidence type="ECO:0000256" key="2">
    <source>
        <dbReference type="ARBA" id="ARBA00001958"/>
    </source>
</evidence>
<dbReference type="AlphaFoldDB" id="A0A1S6IWJ8"/>
<dbReference type="InterPro" id="IPR018209">
    <property type="entry name" value="Pyrv_Knase_AS"/>
</dbReference>
<evidence type="ECO:0000256" key="15">
    <source>
        <dbReference type="ARBA" id="ARBA00023152"/>
    </source>
</evidence>
<evidence type="ECO:0000256" key="18">
    <source>
        <dbReference type="RuleBase" id="RU000504"/>
    </source>
</evidence>
<dbReference type="Gene3D" id="3.40.1380.20">
    <property type="entry name" value="Pyruvate kinase, C-terminal domain"/>
    <property type="match status" value="1"/>
</dbReference>
<protein>
    <recommendedName>
        <fullName evidence="7 17">Pyruvate kinase</fullName>
        <ecNumber evidence="6 17">2.7.1.40</ecNumber>
    </recommendedName>
</protein>
<comment type="cofactor">
    <cofactor evidence="1">
        <name>Mg(2+)</name>
        <dbReference type="ChEBI" id="CHEBI:18420"/>
    </cofactor>
</comment>
<evidence type="ECO:0000313" key="23">
    <source>
        <dbReference type="Proteomes" id="UP000189464"/>
    </source>
</evidence>
<evidence type="ECO:0000256" key="1">
    <source>
        <dbReference type="ARBA" id="ARBA00001946"/>
    </source>
</evidence>
<keyword evidence="16 22" id="KW-0670">Pyruvate</keyword>
<keyword evidence="8 18" id="KW-0808">Transferase</keyword>
<dbReference type="STRING" id="1833852.B0537_08675"/>
<dbReference type="EMBL" id="CP019698">
    <property type="protein sequence ID" value="AQS59145.1"/>
    <property type="molecule type" value="Genomic_DNA"/>
</dbReference>
<evidence type="ECO:0000256" key="12">
    <source>
        <dbReference type="ARBA" id="ARBA00022840"/>
    </source>
</evidence>
<keyword evidence="9" id="KW-0479">Metal-binding</keyword>
<dbReference type="SUPFAM" id="SSF52935">
    <property type="entry name" value="PK C-terminal domain-like"/>
    <property type="match status" value="1"/>
</dbReference>
<comment type="similarity">
    <text evidence="5 18">Belongs to the pyruvate kinase family.</text>
</comment>
<dbReference type="SUPFAM" id="SSF50800">
    <property type="entry name" value="PK beta-barrel domain-like"/>
    <property type="match status" value="1"/>
</dbReference>